<keyword evidence="2" id="KW-1185">Reference proteome</keyword>
<organism evidence="1 2">
    <name type="scientific">Favolaschia claudopus</name>
    <dbReference type="NCBI Taxonomy" id="2862362"/>
    <lineage>
        <taxon>Eukaryota</taxon>
        <taxon>Fungi</taxon>
        <taxon>Dikarya</taxon>
        <taxon>Basidiomycota</taxon>
        <taxon>Agaricomycotina</taxon>
        <taxon>Agaricomycetes</taxon>
        <taxon>Agaricomycetidae</taxon>
        <taxon>Agaricales</taxon>
        <taxon>Marasmiineae</taxon>
        <taxon>Mycenaceae</taxon>
        <taxon>Favolaschia</taxon>
    </lineage>
</organism>
<evidence type="ECO:0000313" key="2">
    <source>
        <dbReference type="Proteomes" id="UP001362999"/>
    </source>
</evidence>
<proteinExistence type="predicted"/>
<protein>
    <recommendedName>
        <fullName evidence="3">F-box domain-containing protein</fullName>
    </recommendedName>
</protein>
<dbReference type="AlphaFoldDB" id="A0AAW0DKJ0"/>
<dbReference type="SUPFAM" id="SSF52047">
    <property type="entry name" value="RNI-like"/>
    <property type="match status" value="1"/>
</dbReference>
<comment type="caution">
    <text evidence="1">The sequence shown here is derived from an EMBL/GenBank/DDBJ whole genome shotgun (WGS) entry which is preliminary data.</text>
</comment>
<gene>
    <name evidence="1" type="ORF">R3P38DRAFT_3256571</name>
</gene>
<dbReference type="Proteomes" id="UP001362999">
    <property type="component" value="Unassembled WGS sequence"/>
</dbReference>
<dbReference type="EMBL" id="JAWWNJ010000008">
    <property type="protein sequence ID" value="KAK7050635.1"/>
    <property type="molecule type" value="Genomic_DNA"/>
</dbReference>
<name>A0AAW0DKJ0_9AGAR</name>
<evidence type="ECO:0008006" key="3">
    <source>
        <dbReference type="Google" id="ProtNLM"/>
    </source>
</evidence>
<sequence length="588" mass="66399">MSTISLLASSAPLFIIAALVFKDYLPRKSRTIPPLIPRTPPAIPPPPGRVLSLLATNDVPHDADIPLVKEYILTLTNHLRRWDATHIKVLPPESPLVQKYEGVLHWFDEEKQPGDSEGFLHMSRYLHGLPPALSQLIRERELLKNSIDLHSGMLSPIRRLPPELITSILRFAASPIPDLHHHPPLHLTHICARWRACAIQDASFWSTIVICIPRDPTSRREVPIAMLQRQLALSGDAPLHIHLILSTTHTRDRMPAHFWDLFNALLDRCSHWDHLTLPGDFNPLFRFPVPLYLPRLRRLDVVDVTQNLIWLDGRDSPLDCFANTPHLREVFLAQQALLSPSDPRTQPTTPRIPTIAWEQITRYRALLLATTHLDILRRAQDLRECGLYLRAPPGVGVIRGPRIHLHALRRLPILLDAIDAPALEALIVKHSACSHVLPFLRRSTAVRLRSLTILHAHAHALPPIIDILDFCSPSLQHLCIPGTSHLDTTTHICPALASLFCLDIAADPTPGEFDYTDALYDFVAVRRKARLRLVRIFVDGGSRRDSRVRWFRSTSAESKYDGFDVRMHGLYDSEGGWPGAFVEAVDPP</sequence>
<evidence type="ECO:0000313" key="1">
    <source>
        <dbReference type="EMBL" id="KAK7050635.1"/>
    </source>
</evidence>
<accession>A0AAW0DKJ0</accession>
<reference evidence="1 2" key="1">
    <citation type="journal article" date="2024" name="J Genomics">
        <title>Draft genome sequencing and assembly of Favolaschia claudopus CIRM-BRFM 2984 isolated from oak limbs.</title>
        <authorList>
            <person name="Navarro D."/>
            <person name="Drula E."/>
            <person name="Chaduli D."/>
            <person name="Cazenave R."/>
            <person name="Ahrendt S."/>
            <person name="Wang J."/>
            <person name="Lipzen A."/>
            <person name="Daum C."/>
            <person name="Barry K."/>
            <person name="Grigoriev I.V."/>
            <person name="Favel A."/>
            <person name="Rosso M.N."/>
            <person name="Martin F."/>
        </authorList>
    </citation>
    <scope>NUCLEOTIDE SEQUENCE [LARGE SCALE GENOMIC DNA]</scope>
    <source>
        <strain evidence="1 2">CIRM-BRFM 2984</strain>
    </source>
</reference>